<sequence>MEALLKNALEIVLPLIATVVATIAVPALMAWLKRNNVVADEARAKILQSALENAAMAAIARTGNAASINGTLAAPAAKVAVDYVRSSVPDTVQKLGLENGRIIELVAPHIERALRKGGQ</sequence>
<organism evidence="1 2">
    <name type="scientific">Antarcticirhabdus aurantiaca</name>
    <dbReference type="NCBI Taxonomy" id="2606717"/>
    <lineage>
        <taxon>Bacteria</taxon>
        <taxon>Pseudomonadati</taxon>
        <taxon>Pseudomonadota</taxon>
        <taxon>Alphaproteobacteria</taxon>
        <taxon>Hyphomicrobiales</taxon>
        <taxon>Aurantimonadaceae</taxon>
        <taxon>Antarcticirhabdus</taxon>
    </lineage>
</organism>
<proteinExistence type="predicted"/>
<evidence type="ECO:0000313" key="1">
    <source>
        <dbReference type="EMBL" id="WAJ29343.1"/>
    </source>
</evidence>
<reference evidence="1" key="1">
    <citation type="submission" date="2022-11" db="EMBL/GenBank/DDBJ databases">
        <title>beta-Carotene-producing bacterium, Jeongeuplla avenae sp. nov., alleviates the salt stress of Arabidopsis seedlings.</title>
        <authorList>
            <person name="Jiang L."/>
            <person name="Lee J."/>
        </authorList>
    </citation>
    <scope>NUCLEOTIDE SEQUENCE</scope>
    <source>
        <strain evidence="1">DY_R2A_6</strain>
    </source>
</reference>
<keyword evidence="2" id="KW-1185">Reference proteome</keyword>
<name>A0ACD4NRJ8_9HYPH</name>
<accession>A0ACD4NRJ8</accession>
<dbReference type="EMBL" id="CP113520">
    <property type="protein sequence ID" value="WAJ29343.1"/>
    <property type="molecule type" value="Genomic_DNA"/>
</dbReference>
<gene>
    <name evidence="1" type="ORF">OXU80_03655</name>
</gene>
<evidence type="ECO:0000313" key="2">
    <source>
        <dbReference type="Proteomes" id="UP001163223"/>
    </source>
</evidence>
<dbReference type="Proteomes" id="UP001163223">
    <property type="component" value="Chromosome"/>
</dbReference>
<protein>
    <submittedName>
        <fullName evidence="1">Uncharacterized protein</fullName>
    </submittedName>
</protein>